<dbReference type="GO" id="GO:0004708">
    <property type="term" value="F:MAP kinase kinase activity"/>
    <property type="evidence" value="ECO:0007669"/>
    <property type="project" value="UniProtKB-EC"/>
</dbReference>
<keyword evidence="11" id="KW-0723">Serine/threonine-protein kinase</keyword>
<dbReference type="EMBL" id="UZAF01018251">
    <property type="protein sequence ID" value="VDO49643.1"/>
    <property type="molecule type" value="Genomic_DNA"/>
</dbReference>
<dbReference type="InterPro" id="IPR000719">
    <property type="entry name" value="Prot_kinase_dom"/>
</dbReference>
<evidence type="ECO:0000256" key="9">
    <source>
        <dbReference type="ARBA" id="ARBA00051693"/>
    </source>
</evidence>
<evidence type="ECO:0000256" key="1">
    <source>
        <dbReference type="ARBA" id="ARBA00022679"/>
    </source>
</evidence>
<evidence type="ECO:0000256" key="10">
    <source>
        <dbReference type="PROSITE-ProRule" id="PRU10141"/>
    </source>
</evidence>
<proteinExistence type="inferred from homology"/>
<keyword evidence="1" id="KW-0808">Transferase</keyword>
<keyword evidence="2 10" id="KW-0547">Nucleotide-binding</keyword>
<keyword evidence="4 10" id="KW-0067">ATP-binding</keyword>
<keyword evidence="3" id="KW-0418">Kinase</keyword>
<feature type="domain" description="Protein kinase" evidence="12">
    <location>
        <begin position="11"/>
        <end position="154"/>
    </location>
</feature>
<comment type="catalytic activity">
    <reaction evidence="8">
        <text>L-threonyl-[protein] + ATP = O-phospho-L-threonyl-[protein] + ADP + H(+)</text>
        <dbReference type="Rhea" id="RHEA:46608"/>
        <dbReference type="Rhea" id="RHEA-COMP:11060"/>
        <dbReference type="Rhea" id="RHEA-COMP:11605"/>
        <dbReference type="ChEBI" id="CHEBI:15378"/>
        <dbReference type="ChEBI" id="CHEBI:30013"/>
        <dbReference type="ChEBI" id="CHEBI:30616"/>
        <dbReference type="ChEBI" id="CHEBI:61977"/>
        <dbReference type="ChEBI" id="CHEBI:456216"/>
        <dbReference type="EC" id="2.7.12.2"/>
    </reaction>
</comment>
<dbReference type="PANTHER" id="PTHR48013">
    <property type="entry name" value="DUAL SPECIFICITY MITOGEN-ACTIVATED PROTEIN KINASE KINASE 5-RELATED"/>
    <property type="match status" value="1"/>
</dbReference>
<dbReference type="InterPro" id="IPR017441">
    <property type="entry name" value="Protein_kinase_ATP_BS"/>
</dbReference>
<evidence type="ECO:0000256" key="7">
    <source>
        <dbReference type="ARBA" id="ARBA00049014"/>
    </source>
</evidence>
<dbReference type="PROSITE" id="PS50011">
    <property type="entry name" value="PROTEIN_KINASE_DOM"/>
    <property type="match status" value="1"/>
</dbReference>
<dbReference type="PANTHER" id="PTHR48013:SF9">
    <property type="entry name" value="DUAL SPECIFICITY MITOGEN-ACTIVATED PROTEIN KINASE KINASE 5"/>
    <property type="match status" value="1"/>
</dbReference>
<evidence type="ECO:0000313" key="13">
    <source>
        <dbReference type="EMBL" id="VDO49643.1"/>
    </source>
</evidence>
<evidence type="ECO:0000313" key="15">
    <source>
        <dbReference type="WBParaSite" id="HPLM_0001356201-mRNA-1"/>
    </source>
</evidence>
<protein>
    <recommendedName>
        <fullName evidence="6">mitogen-activated protein kinase kinase</fullName>
        <ecNumber evidence="6">2.7.12.2</ecNumber>
    </recommendedName>
</protein>
<accession>A0A0N4WQ72</accession>
<evidence type="ECO:0000256" key="2">
    <source>
        <dbReference type="ARBA" id="ARBA00022741"/>
    </source>
</evidence>
<dbReference type="InterPro" id="IPR011009">
    <property type="entry name" value="Kinase-like_dom_sf"/>
</dbReference>
<dbReference type="Proteomes" id="UP000268014">
    <property type="component" value="Unassembled WGS sequence"/>
</dbReference>
<evidence type="ECO:0000256" key="6">
    <source>
        <dbReference type="ARBA" id="ARBA00038999"/>
    </source>
</evidence>
<dbReference type="AlphaFoldDB" id="A0A0N4WQ72"/>
<evidence type="ECO:0000259" key="12">
    <source>
        <dbReference type="PROSITE" id="PS50011"/>
    </source>
</evidence>
<dbReference type="GO" id="GO:0004674">
    <property type="term" value="F:protein serine/threonine kinase activity"/>
    <property type="evidence" value="ECO:0007669"/>
    <property type="project" value="UniProtKB-KW"/>
</dbReference>
<comment type="similarity">
    <text evidence="5">Belongs to the protein kinase superfamily. STE Ser/Thr protein kinase family. MAP kinase kinase subfamily.</text>
</comment>
<dbReference type="PROSITE" id="PS00108">
    <property type="entry name" value="PROTEIN_KINASE_ST"/>
    <property type="match status" value="1"/>
</dbReference>
<keyword evidence="14" id="KW-1185">Reference proteome</keyword>
<evidence type="ECO:0000256" key="3">
    <source>
        <dbReference type="ARBA" id="ARBA00022777"/>
    </source>
</evidence>
<feature type="binding site" evidence="10">
    <location>
        <position position="39"/>
    </location>
    <ligand>
        <name>ATP</name>
        <dbReference type="ChEBI" id="CHEBI:30616"/>
    </ligand>
</feature>
<dbReference type="OrthoDB" id="10013850at2759"/>
<dbReference type="STRING" id="6290.A0A0N4WQ72"/>
<dbReference type="EC" id="2.7.12.2" evidence="6"/>
<comment type="catalytic activity">
    <reaction evidence="7">
        <text>L-seryl-[protein] + ATP = O-phospho-L-seryl-[protein] + ADP + H(+)</text>
        <dbReference type="Rhea" id="RHEA:17989"/>
        <dbReference type="Rhea" id="RHEA-COMP:9863"/>
        <dbReference type="Rhea" id="RHEA-COMP:11604"/>
        <dbReference type="ChEBI" id="CHEBI:15378"/>
        <dbReference type="ChEBI" id="CHEBI:29999"/>
        <dbReference type="ChEBI" id="CHEBI:30616"/>
        <dbReference type="ChEBI" id="CHEBI:83421"/>
        <dbReference type="ChEBI" id="CHEBI:456216"/>
        <dbReference type="EC" id="2.7.12.2"/>
    </reaction>
</comment>
<evidence type="ECO:0000256" key="8">
    <source>
        <dbReference type="ARBA" id="ARBA00049299"/>
    </source>
</evidence>
<dbReference type="WBParaSite" id="HPLM_0001356201-mRNA-1">
    <property type="protein sequence ID" value="HPLM_0001356201-mRNA-1"/>
    <property type="gene ID" value="HPLM_0001356201"/>
</dbReference>
<organism evidence="15">
    <name type="scientific">Haemonchus placei</name>
    <name type="common">Barber's pole worm</name>
    <dbReference type="NCBI Taxonomy" id="6290"/>
    <lineage>
        <taxon>Eukaryota</taxon>
        <taxon>Metazoa</taxon>
        <taxon>Ecdysozoa</taxon>
        <taxon>Nematoda</taxon>
        <taxon>Chromadorea</taxon>
        <taxon>Rhabditida</taxon>
        <taxon>Rhabditina</taxon>
        <taxon>Rhabditomorpha</taxon>
        <taxon>Strongyloidea</taxon>
        <taxon>Trichostrongylidae</taxon>
        <taxon>Haemonchus</taxon>
    </lineage>
</organism>
<dbReference type="InterPro" id="IPR008271">
    <property type="entry name" value="Ser/Thr_kinase_AS"/>
</dbReference>
<name>A0A0N4WQ72_HAEPC</name>
<dbReference type="Pfam" id="PF00069">
    <property type="entry name" value="Pkinase"/>
    <property type="match status" value="1"/>
</dbReference>
<gene>
    <name evidence="13" type="ORF">HPLM_LOCUS13554</name>
</gene>
<reference evidence="13 14" key="2">
    <citation type="submission" date="2018-11" db="EMBL/GenBank/DDBJ databases">
        <authorList>
            <consortium name="Pathogen Informatics"/>
        </authorList>
    </citation>
    <scope>NUCLEOTIDE SEQUENCE [LARGE SCALE GENOMIC DNA]</scope>
    <source>
        <strain evidence="13 14">MHpl1</strain>
    </source>
</reference>
<dbReference type="SUPFAM" id="SSF56112">
    <property type="entry name" value="Protein kinase-like (PK-like)"/>
    <property type="match status" value="1"/>
</dbReference>
<sequence>MICWDGLEYSIDFSKKIGTGAYGNIHPGRTQSGRRVAVKHARDEKEIRAARKEVEFYRRCAGAPNIVKYIGSRHKLATDHSPERFSFAMERALFSLESLVKQVRNLRGLPREVIIDLLCDSVSALTTLKERGIAHRDIKHLNILVFPGSTKGRR</sequence>
<evidence type="ECO:0000256" key="5">
    <source>
        <dbReference type="ARBA" id="ARBA00038035"/>
    </source>
</evidence>
<comment type="catalytic activity">
    <reaction evidence="9">
        <text>L-tyrosyl-[protein] + ATP = O-phospho-L-tyrosyl-[protein] + ADP + H(+)</text>
        <dbReference type="Rhea" id="RHEA:10596"/>
        <dbReference type="Rhea" id="RHEA-COMP:10136"/>
        <dbReference type="Rhea" id="RHEA-COMP:20101"/>
        <dbReference type="ChEBI" id="CHEBI:15378"/>
        <dbReference type="ChEBI" id="CHEBI:30616"/>
        <dbReference type="ChEBI" id="CHEBI:46858"/>
        <dbReference type="ChEBI" id="CHEBI:61978"/>
        <dbReference type="ChEBI" id="CHEBI:456216"/>
        <dbReference type="EC" id="2.7.12.2"/>
    </reaction>
</comment>
<evidence type="ECO:0000256" key="11">
    <source>
        <dbReference type="RuleBase" id="RU000304"/>
    </source>
</evidence>
<evidence type="ECO:0000256" key="4">
    <source>
        <dbReference type="ARBA" id="ARBA00022840"/>
    </source>
</evidence>
<evidence type="ECO:0000313" key="14">
    <source>
        <dbReference type="Proteomes" id="UP000268014"/>
    </source>
</evidence>
<reference evidence="15" key="1">
    <citation type="submission" date="2017-02" db="UniProtKB">
        <authorList>
            <consortium name="WormBaseParasite"/>
        </authorList>
    </citation>
    <scope>IDENTIFICATION</scope>
</reference>
<dbReference type="PROSITE" id="PS00107">
    <property type="entry name" value="PROTEIN_KINASE_ATP"/>
    <property type="match status" value="1"/>
</dbReference>
<dbReference type="GO" id="GO:0005524">
    <property type="term" value="F:ATP binding"/>
    <property type="evidence" value="ECO:0007669"/>
    <property type="project" value="UniProtKB-UniRule"/>
</dbReference>
<dbReference type="Gene3D" id="1.10.510.10">
    <property type="entry name" value="Transferase(Phosphotransferase) domain 1"/>
    <property type="match status" value="1"/>
</dbReference>